<gene>
    <name evidence="4" type="ORF">Ccrd_001166</name>
</gene>
<dbReference type="SUPFAM" id="SSF53383">
    <property type="entry name" value="PLP-dependent transferases"/>
    <property type="match status" value="1"/>
</dbReference>
<dbReference type="InterPro" id="IPR050477">
    <property type="entry name" value="GrpII_AminoAcid_Decarb"/>
</dbReference>
<dbReference type="EMBL" id="LEKV01004224">
    <property type="protein sequence ID" value="KVH96743.1"/>
    <property type="molecule type" value="Genomic_DNA"/>
</dbReference>
<dbReference type="GO" id="GO:0005783">
    <property type="term" value="C:endoplasmic reticulum"/>
    <property type="evidence" value="ECO:0007669"/>
    <property type="project" value="TreeGrafter"/>
</dbReference>
<evidence type="ECO:0000256" key="1">
    <source>
        <dbReference type="ARBA" id="ARBA00001933"/>
    </source>
</evidence>
<dbReference type="InterPro" id="IPR015421">
    <property type="entry name" value="PyrdxlP-dep_Trfase_major"/>
</dbReference>
<protein>
    <submittedName>
        <fullName evidence="4">Uncharacterized protein</fullName>
    </submittedName>
</protein>
<dbReference type="GO" id="GO:0008117">
    <property type="term" value="F:sphinganine-1-phosphate aldolase activity"/>
    <property type="evidence" value="ECO:0007669"/>
    <property type="project" value="TreeGrafter"/>
</dbReference>
<evidence type="ECO:0000313" key="5">
    <source>
        <dbReference type="Proteomes" id="UP000243975"/>
    </source>
</evidence>
<organism evidence="4 5">
    <name type="scientific">Cynara cardunculus var. scolymus</name>
    <name type="common">Globe artichoke</name>
    <name type="synonym">Cynara scolymus</name>
    <dbReference type="NCBI Taxonomy" id="59895"/>
    <lineage>
        <taxon>Eukaryota</taxon>
        <taxon>Viridiplantae</taxon>
        <taxon>Streptophyta</taxon>
        <taxon>Embryophyta</taxon>
        <taxon>Tracheophyta</taxon>
        <taxon>Spermatophyta</taxon>
        <taxon>Magnoliopsida</taxon>
        <taxon>eudicotyledons</taxon>
        <taxon>Gunneridae</taxon>
        <taxon>Pentapetalae</taxon>
        <taxon>asterids</taxon>
        <taxon>campanulids</taxon>
        <taxon>Asterales</taxon>
        <taxon>Asteraceae</taxon>
        <taxon>Carduoideae</taxon>
        <taxon>Cardueae</taxon>
        <taxon>Carduinae</taxon>
        <taxon>Cynara</taxon>
    </lineage>
</organism>
<dbReference type="GO" id="GO:0030149">
    <property type="term" value="P:sphingolipid catabolic process"/>
    <property type="evidence" value="ECO:0007669"/>
    <property type="project" value="TreeGrafter"/>
</dbReference>
<keyword evidence="2" id="KW-0663">Pyridoxal phosphate</keyword>
<evidence type="ECO:0000256" key="2">
    <source>
        <dbReference type="ARBA" id="ARBA00022898"/>
    </source>
</evidence>
<keyword evidence="5" id="KW-1185">Reference proteome</keyword>
<reference evidence="4 5" key="1">
    <citation type="journal article" date="2016" name="Sci. Rep.">
        <title>The genome sequence of the outbreeding globe artichoke constructed de novo incorporating a phase-aware low-pass sequencing strategy of F1 progeny.</title>
        <authorList>
            <person name="Scaglione D."/>
            <person name="Reyes-Chin-Wo S."/>
            <person name="Acquadro A."/>
            <person name="Froenicke L."/>
            <person name="Portis E."/>
            <person name="Beitel C."/>
            <person name="Tirone M."/>
            <person name="Mauro R."/>
            <person name="Lo Monaco A."/>
            <person name="Mauromicale G."/>
            <person name="Faccioli P."/>
            <person name="Cattivelli L."/>
            <person name="Rieseberg L."/>
            <person name="Michelmore R."/>
            <person name="Lanteri S."/>
        </authorList>
    </citation>
    <scope>NUCLEOTIDE SEQUENCE [LARGE SCALE GENOMIC DNA]</scope>
    <source>
        <strain evidence="4">2C</strain>
    </source>
</reference>
<dbReference type="STRING" id="59895.A0A103XTR9"/>
<comment type="caution">
    <text evidence="4">The sequence shown here is derived from an EMBL/GenBank/DDBJ whole genome shotgun (WGS) entry which is preliminary data.</text>
</comment>
<dbReference type="Proteomes" id="UP000243975">
    <property type="component" value="Unassembled WGS sequence"/>
</dbReference>
<sequence>MVLGELAFRYGIFLHVDLCLCGFVLPFACKLGYHVPPFDFSVQGVTSISADVHKYRLAPKGTRIVLYRNHNIQKRSDTFDIQISDAFSRVDISTPQTKAKLTCDIQHILGCIRSLPSANLSDSQAPIPAQHELLFKNELGSMYELDSLAGLWRHNFRYRRINILLLVLSLL</sequence>
<proteinExistence type="predicted"/>
<dbReference type="PANTHER" id="PTHR42735:SF6">
    <property type="entry name" value="SPHINGOSINE-1-PHOSPHATE LYASE 1"/>
    <property type="match status" value="1"/>
</dbReference>
<comment type="cofactor">
    <cofactor evidence="1">
        <name>pyridoxal 5'-phosphate</name>
        <dbReference type="ChEBI" id="CHEBI:597326"/>
    </cofactor>
</comment>
<evidence type="ECO:0000256" key="3">
    <source>
        <dbReference type="ARBA" id="ARBA00023239"/>
    </source>
</evidence>
<dbReference type="Gramene" id="KVH96743">
    <property type="protein sequence ID" value="KVH96743"/>
    <property type="gene ID" value="Ccrd_001166"/>
</dbReference>
<dbReference type="PANTHER" id="PTHR42735">
    <property type="match status" value="1"/>
</dbReference>
<name>A0A103XTR9_CYNCS</name>
<accession>A0A103XTR9</accession>
<dbReference type="InterPro" id="IPR015424">
    <property type="entry name" value="PyrdxlP-dep_Trfase"/>
</dbReference>
<evidence type="ECO:0000313" key="4">
    <source>
        <dbReference type="EMBL" id="KVH96743.1"/>
    </source>
</evidence>
<dbReference type="GO" id="GO:0016020">
    <property type="term" value="C:membrane"/>
    <property type="evidence" value="ECO:0007669"/>
    <property type="project" value="GOC"/>
</dbReference>
<dbReference type="Gene3D" id="3.40.640.10">
    <property type="entry name" value="Type I PLP-dependent aspartate aminotransferase-like (Major domain)"/>
    <property type="match status" value="1"/>
</dbReference>
<keyword evidence="3" id="KW-0456">Lyase</keyword>
<dbReference type="AlphaFoldDB" id="A0A103XTR9"/>